<name>A0A8X7C9R4_9ARAC</name>
<evidence type="ECO:0000313" key="1">
    <source>
        <dbReference type="EMBL" id="GFY58953.1"/>
    </source>
</evidence>
<dbReference type="EMBL" id="BMAV01012355">
    <property type="protein sequence ID" value="GFY58953.1"/>
    <property type="molecule type" value="Genomic_DNA"/>
</dbReference>
<gene>
    <name evidence="1" type="ORF">TNIN_125471</name>
</gene>
<accession>A0A8X7C9R4</accession>
<evidence type="ECO:0008006" key="3">
    <source>
        <dbReference type="Google" id="ProtNLM"/>
    </source>
</evidence>
<comment type="caution">
    <text evidence="1">The sequence shown here is derived from an EMBL/GenBank/DDBJ whole genome shotgun (WGS) entry which is preliminary data.</text>
</comment>
<dbReference type="Proteomes" id="UP000886998">
    <property type="component" value="Unassembled WGS sequence"/>
</dbReference>
<organism evidence="1 2">
    <name type="scientific">Trichonephila inaurata madagascariensis</name>
    <dbReference type="NCBI Taxonomy" id="2747483"/>
    <lineage>
        <taxon>Eukaryota</taxon>
        <taxon>Metazoa</taxon>
        <taxon>Ecdysozoa</taxon>
        <taxon>Arthropoda</taxon>
        <taxon>Chelicerata</taxon>
        <taxon>Arachnida</taxon>
        <taxon>Araneae</taxon>
        <taxon>Araneomorphae</taxon>
        <taxon>Entelegynae</taxon>
        <taxon>Araneoidea</taxon>
        <taxon>Nephilidae</taxon>
        <taxon>Trichonephila</taxon>
        <taxon>Trichonephila inaurata</taxon>
    </lineage>
</organism>
<proteinExistence type="predicted"/>
<sequence length="171" mass="18232">MTPLFAILSPNPTSHDLPATAALHPSSPVACLEAVTSPNAATASPAVPLPPATALPVDLPPPTSLERSSQIHPVRPASAPLVLYPLASRIEKPPSSSIIKCCYCDKNFKTQKGLNSHLVQSRRYCVASRKKRISFSSRALIASPTIPESTQVTPSDSVSSWYPLHPSLLLH</sequence>
<keyword evidence="2" id="KW-1185">Reference proteome</keyword>
<protein>
    <recommendedName>
        <fullName evidence="3">C2H2-type domain-containing protein</fullName>
    </recommendedName>
</protein>
<evidence type="ECO:0000313" key="2">
    <source>
        <dbReference type="Proteomes" id="UP000886998"/>
    </source>
</evidence>
<reference evidence="1" key="1">
    <citation type="submission" date="2020-08" db="EMBL/GenBank/DDBJ databases">
        <title>Multicomponent nature underlies the extraordinary mechanical properties of spider dragline silk.</title>
        <authorList>
            <person name="Kono N."/>
            <person name="Nakamura H."/>
            <person name="Mori M."/>
            <person name="Yoshida Y."/>
            <person name="Ohtoshi R."/>
            <person name="Malay A.D."/>
            <person name="Moran D.A.P."/>
            <person name="Tomita M."/>
            <person name="Numata K."/>
            <person name="Arakawa K."/>
        </authorList>
    </citation>
    <scope>NUCLEOTIDE SEQUENCE</scope>
</reference>
<dbReference type="AlphaFoldDB" id="A0A8X7C9R4"/>